<comment type="subunit">
    <text evidence="3">Homotrimer.</text>
</comment>
<evidence type="ECO:0000256" key="1">
    <source>
        <dbReference type="ARBA" id="ARBA00004761"/>
    </source>
</evidence>
<dbReference type="EMBL" id="BAAACG010000006">
    <property type="protein sequence ID" value="GAA0736688.1"/>
    <property type="molecule type" value="Genomic_DNA"/>
</dbReference>
<dbReference type="PANTHER" id="PTHR30246:SF1">
    <property type="entry name" value="2-DEHYDRO-3-DEOXY-6-PHOSPHOGALACTONATE ALDOLASE-RELATED"/>
    <property type="match status" value="1"/>
</dbReference>
<dbReference type="RefSeq" id="WP_343759854.1">
    <property type="nucleotide sequence ID" value="NZ_BAAACG010000006.1"/>
</dbReference>
<dbReference type="InterPro" id="IPR000887">
    <property type="entry name" value="Aldlse_KDPG_KHG"/>
</dbReference>
<evidence type="ECO:0000256" key="4">
    <source>
        <dbReference type="ARBA" id="ARBA00023239"/>
    </source>
</evidence>
<evidence type="ECO:0000256" key="3">
    <source>
        <dbReference type="ARBA" id="ARBA00011233"/>
    </source>
</evidence>
<dbReference type="PANTHER" id="PTHR30246">
    <property type="entry name" value="2-KETO-3-DEOXY-6-PHOSPHOGLUCONATE ALDOLASE"/>
    <property type="match status" value="1"/>
</dbReference>
<keyword evidence="5" id="KW-0119">Carbohydrate metabolism</keyword>
<evidence type="ECO:0000313" key="7">
    <source>
        <dbReference type="Proteomes" id="UP001501510"/>
    </source>
</evidence>
<dbReference type="Pfam" id="PF01081">
    <property type="entry name" value="Aldolase"/>
    <property type="match status" value="1"/>
</dbReference>
<organism evidence="6 7">
    <name type="scientific">Clostridium oceanicum</name>
    <dbReference type="NCBI Taxonomy" id="1543"/>
    <lineage>
        <taxon>Bacteria</taxon>
        <taxon>Bacillati</taxon>
        <taxon>Bacillota</taxon>
        <taxon>Clostridia</taxon>
        <taxon>Eubacteriales</taxon>
        <taxon>Clostridiaceae</taxon>
        <taxon>Clostridium</taxon>
    </lineage>
</organism>
<reference evidence="6 7" key="1">
    <citation type="journal article" date="2019" name="Int. J. Syst. Evol. Microbiol.">
        <title>The Global Catalogue of Microorganisms (GCM) 10K type strain sequencing project: providing services to taxonomists for standard genome sequencing and annotation.</title>
        <authorList>
            <consortium name="The Broad Institute Genomics Platform"/>
            <consortium name="The Broad Institute Genome Sequencing Center for Infectious Disease"/>
            <person name="Wu L."/>
            <person name="Ma J."/>
        </authorList>
    </citation>
    <scope>NUCLEOTIDE SEQUENCE [LARGE SCALE GENOMIC DNA]</scope>
    <source>
        <strain evidence="6 7">JCM 1407</strain>
    </source>
</reference>
<sequence>MNRLKKNDIIAIFRDINPKDAPFIVEVLLEEGINLIEVSLSEEEKGLNSIKEIYKNFKNSNINLGMGTVINKSQVDKGIKNGVNYIITPGFDRELVRYVNDLKVDILPGVLTPGDVAQATAENIKISKLFPANTFPINYIKNLKGPFPNMKFVAVGGVNLNNINHFFNNGFYAAGIGSDLIPRGSLKENKENIRQRAKEYIKVIEKKDDVYG</sequence>
<protein>
    <submittedName>
        <fullName evidence="6">Bifunctional 4-hydroxy-2-oxoglutarate aldolase/2-dehydro-3-deoxy-phosphogluconate aldolase</fullName>
    </submittedName>
</protein>
<dbReference type="InterPro" id="IPR013785">
    <property type="entry name" value="Aldolase_TIM"/>
</dbReference>
<keyword evidence="4" id="KW-0456">Lyase</keyword>
<comment type="similarity">
    <text evidence="2">Belongs to the KHG/KDPG aldolase family.</text>
</comment>
<evidence type="ECO:0000256" key="2">
    <source>
        <dbReference type="ARBA" id="ARBA00006906"/>
    </source>
</evidence>
<evidence type="ECO:0000313" key="6">
    <source>
        <dbReference type="EMBL" id="GAA0736688.1"/>
    </source>
</evidence>
<comment type="pathway">
    <text evidence="1">Carbohydrate acid metabolism.</text>
</comment>
<gene>
    <name evidence="6" type="ORF">GCM10008906_12050</name>
</gene>
<dbReference type="SUPFAM" id="SSF51569">
    <property type="entry name" value="Aldolase"/>
    <property type="match status" value="1"/>
</dbReference>
<evidence type="ECO:0000256" key="5">
    <source>
        <dbReference type="ARBA" id="ARBA00023277"/>
    </source>
</evidence>
<comment type="caution">
    <text evidence="6">The sequence shown here is derived from an EMBL/GenBank/DDBJ whole genome shotgun (WGS) entry which is preliminary data.</text>
</comment>
<accession>A0ABN1JDG2</accession>
<dbReference type="Proteomes" id="UP001501510">
    <property type="component" value="Unassembled WGS sequence"/>
</dbReference>
<dbReference type="Gene3D" id="3.20.20.70">
    <property type="entry name" value="Aldolase class I"/>
    <property type="match status" value="1"/>
</dbReference>
<proteinExistence type="inferred from homology"/>
<keyword evidence="7" id="KW-1185">Reference proteome</keyword>
<name>A0ABN1JDG2_9CLOT</name>
<dbReference type="CDD" id="cd00452">
    <property type="entry name" value="KDPG_aldolase"/>
    <property type="match status" value="1"/>
</dbReference>